<feature type="transmembrane region" description="Helical" evidence="1">
    <location>
        <begin position="20"/>
        <end position="48"/>
    </location>
</feature>
<evidence type="ECO:0000313" key="3">
    <source>
        <dbReference type="Proteomes" id="UP001165366"/>
    </source>
</evidence>
<feature type="transmembrane region" description="Helical" evidence="1">
    <location>
        <begin position="173"/>
        <end position="194"/>
    </location>
</feature>
<keyword evidence="1" id="KW-0812">Transmembrane</keyword>
<feature type="transmembrane region" description="Helical" evidence="1">
    <location>
        <begin position="399"/>
        <end position="419"/>
    </location>
</feature>
<reference evidence="2" key="2">
    <citation type="submission" date="2024-05" db="EMBL/GenBank/DDBJ databases">
        <title>Rhodohalobacter halophilus gen. nov., sp. nov., a moderately halophilic member of the family Balneolaceae.</title>
        <authorList>
            <person name="Xia J."/>
        </authorList>
    </citation>
    <scope>NUCLEOTIDE SEQUENCE</scope>
    <source>
        <strain evidence="2">WB101</strain>
    </source>
</reference>
<dbReference type="RefSeq" id="WP_237851884.1">
    <property type="nucleotide sequence ID" value="NZ_JAKLWS010000001.1"/>
</dbReference>
<dbReference type="EMBL" id="JAKLWS010000001">
    <property type="protein sequence ID" value="MCG2587037.1"/>
    <property type="molecule type" value="Genomic_DNA"/>
</dbReference>
<reference evidence="2" key="1">
    <citation type="submission" date="2022-01" db="EMBL/GenBank/DDBJ databases">
        <authorList>
            <person name="Wang Y."/>
        </authorList>
    </citation>
    <scope>NUCLEOTIDE SEQUENCE</scope>
    <source>
        <strain evidence="2">WB101</strain>
    </source>
</reference>
<feature type="transmembrane region" description="Helical" evidence="1">
    <location>
        <begin position="440"/>
        <end position="462"/>
    </location>
</feature>
<feature type="transmembrane region" description="Helical" evidence="1">
    <location>
        <begin position="468"/>
        <end position="487"/>
    </location>
</feature>
<keyword evidence="3" id="KW-1185">Reference proteome</keyword>
<sequence length="509" mass="58474">MLKLFSTLNLKLWWRSLQGVEVAAILFYSAFIIIATGQFFGVILVLLFTSDIEHFQSLYPWLTEEVHLFGNLLFVNIFWFTQVFFTKISRLRINENRKLLSFGMPVKKLTNYLNLAGFLHPLNLIFQVFWLIYLGFMAQTAIQYLIVLLLILVNYGLITSIKWRFRMFAADRFKYVSGITLILVIFALLLASSVDHQPYLSSPQVAAQALTDWLYFLPGYIFYYIGSSLTGTVEQAIVTGFLLLLAVLLNRDIHLKTKTSLLSPPKSTSEVENNRGLSRFMKLLGKEGGKYFYSVWNHRYSKIQLLITYIFVVPYVVLLGNTTYIIGVLLTLIPIIYLMVMLTNMFGFENRELLLSLQMPVKKKTIVTQRIMAAILVSLAGSSIVFILVPIFIESVPTMIQVHLGILTICLVFLHYIMTSCIENYKKIEEVSVMSVSNPVLPISMSFTAMFIVMILGLFTFFVFEEYVWFHIVALFAIDLILGITLIRKINSMPEPFQTKVIPKLWNEL</sequence>
<evidence type="ECO:0000313" key="2">
    <source>
        <dbReference type="EMBL" id="MCG2587037.1"/>
    </source>
</evidence>
<feature type="transmembrane region" description="Helical" evidence="1">
    <location>
        <begin position="109"/>
        <end position="136"/>
    </location>
</feature>
<accession>A0ABS9K863</accession>
<evidence type="ECO:0000256" key="1">
    <source>
        <dbReference type="SAM" id="Phobius"/>
    </source>
</evidence>
<evidence type="ECO:0008006" key="4">
    <source>
        <dbReference type="Google" id="ProtNLM"/>
    </source>
</evidence>
<gene>
    <name evidence="2" type="ORF">L6773_00565</name>
</gene>
<dbReference type="Proteomes" id="UP001165366">
    <property type="component" value="Unassembled WGS sequence"/>
</dbReference>
<feature type="transmembrane region" description="Helical" evidence="1">
    <location>
        <begin position="68"/>
        <end position="88"/>
    </location>
</feature>
<organism evidence="2 3">
    <name type="scientific">Rhodohalobacter sulfatireducens</name>
    <dbReference type="NCBI Taxonomy" id="2911366"/>
    <lineage>
        <taxon>Bacteria</taxon>
        <taxon>Pseudomonadati</taxon>
        <taxon>Balneolota</taxon>
        <taxon>Balneolia</taxon>
        <taxon>Balneolales</taxon>
        <taxon>Balneolaceae</taxon>
        <taxon>Rhodohalobacter</taxon>
    </lineage>
</organism>
<keyword evidence="1" id="KW-1133">Transmembrane helix</keyword>
<feature type="transmembrane region" description="Helical" evidence="1">
    <location>
        <begin position="221"/>
        <end position="249"/>
    </location>
</feature>
<keyword evidence="1" id="KW-0472">Membrane</keyword>
<proteinExistence type="predicted"/>
<feature type="transmembrane region" description="Helical" evidence="1">
    <location>
        <begin position="142"/>
        <end position="161"/>
    </location>
</feature>
<name>A0ABS9K863_9BACT</name>
<comment type="caution">
    <text evidence="2">The sequence shown here is derived from an EMBL/GenBank/DDBJ whole genome shotgun (WGS) entry which is preliminary data.</text>
</comment>
<protein>
    <recommendedName>
        <fullName evidence="4">ABC transporter permease</fullName>
    </recommendedName>
</protein>
<feature type="transmembrane region" description="Helical" evidence="1">
    <location>
        <begin position="300"/>
        <end position="318"/>
    </location>
</feature>
<feature type="transmembrane region" description="Helical" evidence="1">
    <location>
        <begin position="324"/>
        <end position="346"/>
    </location>
</feature>
<feature type="transmembrane region" description="Helical" evidence="1">
    <location>
        <begin position="367"/>
        <end position="393"/>
    </location>
</feature>